<comment type="subunit">
    <text evidence="7">Homodimer.</text>
</comment>
<dbReference type="NCBIfam" id="NF006766">
    <property type="entry name" value="PRK09288.1"/>
    <property type="match status" value="1"/>
</dbReference>
<feature type="binding site" evidence="7">
    <location>
        <position position="71"/>
    </location>
    <ligand>
        <name>N(1)-(5-phospho-beta-D-ribosyl)glycinamide</name>
        <dbReference type="ChEBI" id="CHEBI:143788"/>
    </ligand>
</feature>
<sequence length="386" mass="42432">MAKILLLGSGELGKEFVIAAQRIGQTLIAVDSYENAPAMQVAHNFEVINMLDGDALDKIVAKHNPDFIVPEIEAIRTERFYDYEKQGITVVPSAKAANFTMNRKAIRDLASKELGLKTAEYRYATTAEELRKGVLEVGIPCVVKPLMSSSGKGQSTIKTEADIDKAWEYAVAGSRGDVVEVIVEAFVKFNSEITLLTVTQNNNHTLFCAPIGHRQERGDYQESWQPARISDKDLYEAQDMAEKVTEALGGAGLFGVEFFITDDGVYFSELSPRPHDTGMVTLAGTQNFNEFELHLRAILSLPIFEITLEKAGASAVILAFENSSNPSYSGIEQIAALPKTDFRIFGKPSTRAYRRMGVALVNDTLETPIEEIVERAKKAASLVTVN</sequence>
<organism evidence="9 10">
    <name type="scientific">Flavobacterium palustre</name>
    <dbReference type="NCBI Taxonomy" id="1476463"/>
    <lineage>
        <taxon>Bacteria</taxon>
        <taxon>Pseudomonadati</taxon>
        <taxon>Bacteroidota</taxon>
        <taxon>Flavobacteriia</taxon>
        <taxon>Flavobacteriales</taxon>
        <taxon>Flavobacteriaceae</taxon>
        <taxon>Flavobacterium</taxon>
    </lineage>
</organism>
<evidence type="ECO:0000256" key="5">
    <source>
        <dbReference type="ARBA" id="ARBA00022840"/>
    </source>
</evidence>
<feature type="binding site" evidence="7">
    <location>
        <position position="144"/>
    </location>
    <ligand>
        <name>ATP</name>
        <dbReference type="ChEBI" id="CHEBI:30616"/>
    </ligand>
</feature>
<dbReference type="PANTHER" id="PTHR43055">
    <property type="entry name" value="FORMATE-DEPENDENT PHOSPHORIBOSYLGLYCINAMIDE FORMYLTRANSFERASE"/>
    <property type="match status" value="1"/>
</dbReference>
<evidence type="ECO:0000259" key="8">
    <source>
        <dbReference type="PROSITE" id="PS50975"/>
    </source>
</evidence>
<proteinExistence type="inferred from homology"/>
<protein>
    <recommendedName>
        <fullName evidence="7">Formate-dependent phosphoribosylglycinamide formyltransferase</fullName>
        <ecNumber evidence="7">6.3.1.21</ecNumber>
    </recommendedName>
    <alternativeName>
        <fullName evidence="7">5'-phosphoribosylglycinamide transformylase 2</fullName>
    </alternativeName>
    <alternativeName>
        <fullName evidence="7">Formate-dependent GAR transformylase</fullName>
    </alternativeName>
    <alternativeName>
        <fullName evidence="7">GAR transformylase 2</fullName>
        <shortName evidence="7">GART 2</shortName>
    </alternativeName>
    <alternativeName>
        <fullName evidence="7">Non-folate glycinamide ribonucleotide transformylase</fullName>
    </alternativeName>
    <alternativeName>
        <fullName evidence="7">Phosphoribosylglycinamide formyltransferase 2</fullName>
    </alternativeName>
</protein>
<dbReference type="SUPFAM" id="SSF56059">
    <property type="entry name" value="Glutathione synthetase ATP-binding domain-like"/>
    <property type="match status" value="1"/>
</dbReference>
<dbReference type="SUPFAM" id="SSF51246">
    <property type="entry name" value="Rudiment single hybrid motif"/>
    <property type="match status" value="1"/>
</dbReference>
<dbReference type="RefSeq" id="WP_188493999.1">
    <property type="nucleotide sequence ID" value="NZ_BMGA01000004.1"/>
</dbReference>
<feature type="binding site" evidence="7">
    <location>
        <begin position="149"/>
        <end position="154"/>
    </location>
    <ligand>
        <name>ATP</name>
        <dbReference type="ChEBI" id="CHEBI:30616"/>
    </ligand>
</feature>
<name>A0ABQ1HIL5_9FLAO</name>
<evidence type="ECO:0000256" key="7">
    <source>
        <dbReference type="HAMAP-Rule" id="MF_01643"/>
    </source>
</evidence>
<reference evidence="10" key="1">
    <citation type="journal article" date="2019" name="Int. J. Syst. Evol. Microbiol.">
        <title>The Global Catalogue of Microorganisms (GCM) 10K type strain sequencing project: providing services to taxonomists for standard genome sequencing and annotation.</title>
        <authorList>
            <consortium name="The Broad Institute Genomics Platform"/>
            <consortium name="The Broad Institute Genome Sequencing Center for Infectious Disease"/>
            <person name="Wu L."/>
            <person name="Ma J."/>
        </authorList>
    </citation>
    <scope>NUCLEOTIDE SEQUENCE [LARGE SCALE GENOMIC DNA]</scope>
    <source>
        <strain evidence="10">CGMCC 1.12811</strain>
    </source>
</reference>
<feature type="binding site" evidence="7">
    <location>
        <position position="257"/>
    </location>
    <ligand>
        <name>Mg(2+)</name>
        <dbReference type="ChEBI" id="CHEBI:18420"/>
    </ligand>
</feature>
<comment type="catalytic activity">
    <reaction evidence="7">
        <text>N(1)-(5-phospho-beta-D-ribosyl)glycinamide + formate + ATP = N(2)-formyl-N(1)-(5-phospho-beta-D-ribosyl)glycinamide + ADP + phosphate + H(+)</text>
        <dbReference type="Rhea" id="RHEA:24829"/>
        <dbReference type="ChEBI" id="CHEBI:15378"/>
        <dbReference type="ChEBI" id="CHEBI:15740"/>
        <dbReference type="ChEBI" id="CHEBI:30616"/>
        <dbReference type="ChEBI" id="CHEBI:43474"/>
        <dbReference type="ChEBI" id="CHEBI:143788"/>
        <dbReference type="ChEBI" id="CHEBI:147286"/>
        <dbReference type="ChEBI" id="CHEBI:456216"/>
        <dbReference type="EC" id="6.3.1.21"/>
    </reaction>
</comment>
<dbReference type="Gene3D" id="3.30.1490.20">
    <property type="entry name" value="ATP-grasp fold, A domain"/>
    <property type="match status" value="1"/>
</dbReference>
<dbReference type="PROSITE" id="PS50975">
    <property type="entry name" value="ATP_GRASP"/>
    <property type="match status" value="1"/>
</dbReference>
<dbReference type="InterPro" id="IPR011054">
    <property type="entry name" value="Rudment_hybrid_motif"/>
</dbReference>
<feature type="binding site" evidence="7">
    <location>
        <begin position="184"/>
        <end position="187"/>
    </location>
    <ligand>
        <name>ATP</name>
        <dbReference type="ChEBI" id="CHEBI:30616"/>
    </ligand>
</feature>
<dbReference type="InterPro" id="IPR016185">
    <property type="entry name" value="PreATP-grasp_dom_sf"/>
</dbReference>
<feature type="binding site" evidence="7">
    <location>
        <position position="192"/>
    </location>
    <ligand>
        <name>ATP</name>
        <dbReference type="ChEBI" id="CHEBI:30616"/>
    </ligand>
</feature>
<dbReference type="InterPro" id="IPR011761">
    <property type="entry name" value="ATP-grasp"/>
</dbReference>
<dbReference type="PANTHER" id="PTHR43055:SF1">
    <property type="entry name" value="FORMATE-DEPENDENT PHOSPHORIBOSYLGLYCINAMIDE FORMYLTRANSFERASE"/>
    <property type="match status" value="1"/>
</dbReference>
<feature type="binding site" evidence="7">
    <location>
        <position position="103"/>
    </location>
    <ligand>
        <name>ATP</name>
        <dbReference type="ChEBI" id="CHEBI:30616"/>
    </ligand>
</feature>
<dbReference type="InterPro" id="IPR054350">
    <property type="entry name" value="PurT/PurK_preATP-grasp"/>
</dbReference>
<keyword evidence="6 7" id="KW-0460">Magnesium</keyword>
<dbReference type="EMBL" id="BMGA01000004">
    <property type="protein sequence ID" value="GGA77878.1"/>
    <property type="molecule type" value="Genomic_DNA"/>
</dbReference>
<feature type="domain" description="ATP-grasp" evidence="8">
    <location>
        <begin position="108"/>
        <end position="299"/>
    </location>
</feature>
<feature type="binding site" evidence="7">
    <location>
        <position position="269"/>
    </location>
    <ligand>
        <name>Mg(2+)</name>
        <dbReference type="ChEBI" id="CHEBI:18420"/>
    </ligand>
</feature>
<feature type="binding site" evidence="7">
    <location>
        <begin position="11"/>
        <end position="12"/>
    </location>
    <ligand>
        <name>N(1)-(5-phospho-beta-D-ribosyl)glycinamide</name>
        <dbReference type="ChEBI" id="CHEBI:143788"/>
    </ligand>
</feature>
<keyword evidence="3 7" id="KW-0547">Nucleotide-binding</keyword>
<evidence type="ECO:0000256" key="2">
    <source>
        <dbReference type="ARBA" id="ARBA00022723"/>
    </source>
</evidence>
<keyword evidence="5 7" id="KW-0067">ATP-binding</keyword>
<feature type="binding site" evidence="7">
    <location>
        <begin position="354"/>
        <end position="355"/>
    </location>
    <ligand>
        <name>N(1)-(5-phospho-beta-D-ribosyl)glycinamide</name>
        <dbReference type="ChEBI" id="CHEBI:143788"/>
    </ligand>
</feature>
<dbReference type="Proteomes" id="UP000658793">
    <property type="component" value="Unassembled WGS sequence"/>
</dbReference>
<dbReference type="Pfam" id="PF22660">
    <property type="entry name" value="RS_preATP-grasp-like"/>
    <property type="match status" value="1"/>
</dbReference>
<gene>
    <name evidence="7 9" type="primary">purT</name>
    <name evidence="9" type="ORF">GCM10008015_18170</name>
</gene>
<feature type="binding site" evidence="7">
    <location>
        <position position="347"/>
    </location>
    <ligand>
        <name>N(1)-(5-phospho-beta-D-ribosyl)glycinamide</name>
        <dbReference type="ChEBI" id="CHEBI:143788"/>
    </ligand>
</feature>
<dbReference type="InterPro" id="IPR005862">
    <property type="entry name" value="PurT"/>
</dbReference>
<keyword evidence="1 7" id="KW-0436">Ligase</keyword>
<comment type="caution">
    <text evidence="9">The sequence shown here is derived from an EMBL/GenBank/DDBJ whole genome shotgun (WGS) entry which is preliminary data.</text>
</comment>
<dbReference type="HAMAP" id="MF_01643">
    <property type="entry name" value="PurT"/>
    <property type="match status" value="1"/>
</dbReference>
<dbReference type="InterPro" id="IPR003135">
    <property type="entry name" value="ATP-grasp_carboxylate-amine"/>
</dbReference>
<keyword evidence="4 7" id="KW-0658">Purine biosynthesis</keyword>
<dbReference type="Pfam" id="PF02222">
    <property type="entry name" value="ATP-grasp"/>
    <property type="match status" value="1"/>
</dbReference>
<feature type="binding site" evidence="7">
    <location>
        <position position="276"/>
    </location>
    <ligand>
        <name>N(1)-(5-phospho-beta-D-ribosyl)glycinamide</name>
        <dbReference type="ChEBI" id="CHEBI:143788"/>
    </ligand>
</feature>
<dbReference type="Pfam" id="PF21244">
    <property type="entry name" value="PurT_C"/>
    <property type="match status" value="1"/>
</dbReference>
<keyword evidence="10" id="KW-1185">Reference proteome</keyword>
<comment type="function">
    <text evidence="7">Involved in the de novo purine biosynthesis. Catalyzes the transfer of formate to 5-phospho-ribosyl-glycinamide (GAR), producing 5-phospho-ribosyl-N-formylglycinamide (FGAR). Formate is provided by PurU via hydrolysis of 10-formyl-tetrahydrofolate.</text>
</comment>
<dbReference type="Gene3D" id="3.30.470.20">
    <property type="entry name" value="ATP-grasp fold, B domain"/>
    <property type="match status" value="1"/>
</dbReference>
<keyword evidence="2 7" id="KW-0479">Metal-binding</keyword>
<evidence type="ECO:0000313" key="9">
    <source>
        <dbReference type="EMBL" id="GGA77878.1"/>
    </source>
</evidence>
<evidence type="ECO:0000313" key="10">
    <source>
        <dbReference type="Proteomes" id="UP000658793"/>
    </source>
</evidence>
<evidence type="ECO:0000256" key="6">
    <source>
        <dbReference type="ARBA" id="ARBA00022842"/>
    </source>
</evidence>
<dbReference type="InterPro" id="IPR048740">
    <property type="entry name" value="PurT_C"/>
</dbReference>
<comment type="pathway">
    <text evidence="7">Purine metabolism; IMP biosynthesis via de novo pathway; N(2)-formyl-N(1)-(5-phospho-D-ribosyl)glycinamide from N(1)-(5-phospho-D-ribosyl)glycinamide (formate route): step 1/1.</text>
</comment>
<comment type="similarity">
    <text evidence="7">Belongs to the PurK/PurT family.</text>
</comment>
<dbReference type="NCBIfam" id="TIGR01142">
    <property type="entry name" value="purT"/>
    <property type="match status" value="1"/>
</dbReference>
<dbReference type="SUPFAM" id="SSF52440">
    <property type="entry name" value="PreATP-grasp domain"/>
    <property type="match status" value="1"/>
</dbReference>
<dbReference type="Gene3D" id="3.40.50.20">
    <property type="match status" value="1"/>
</dbReference>
<evidence type="ECO:0000256" key="4">
    <source>
        <dbReference type="ARBA" id="ARBA00022755"/>
    </source>
</evidence>
<evidence type="ECO:0000256" key="1">
    <source>
        <dbReference type="ARBA" id="ARBA00022598"/>
    </source>
</evidence>
<accession>A0ABQ1HIL5</accession>
<dbReference type="InterPro" id="IPR013815">
    <property type="entry name" value="ATP_grasp_subdomain_1"/>
</dbReference>
<evidence type="ECO:0000256" key="3">
    <source>
        <dbReference type="ARBA" id="ARBA00022741"/>
    </source>
</evidence>
<dbReference type="EC" id="6.3.1.21" evidence="7"/>